<comment type="caution">
    <text evidence="2">The sequence shown here is derived from an EMBL/GenBank/DDBJ whole genome shotgun (WGS) entry which is preliminary data.</text>
</comment>
<name>A0A139SSQ4_9BACT</name>
<dbReference type="Proteomes" id="UP000070058">
    <property type="component" value="Unassembled WGS sequence"/>
</dbReference>
<organism evidence="2 3">
    <name type="scientific">Cephaloticoccus primus</name>
    <dbReference type="NCBI Taxonomy" id="1548207"/>
    <lineage>
        <taxon>Bacteria</taxon>
        <taxon>Pseudomonadati</taxon>
        <taxon>Verrucomicrobiota</taxon>
        <taxon>Opitutia</taxon>
        <taxon>Opitutales</taxon>
        <taxon>Opitutaceae</taxon>
        <taxon>Cephaloticoccus</taxon>
    </lineage>
</organism>
<gene>
    <name evidence="2" type="ORF">AXK11_02065</name>
</gene>
<evidence type="ECO:0000313" key="3">
    <source>
        <dbReference type="Proteomes" id="UP000070058"/>
    </source>
</evidence>
<dbReference type="EMBL" id="LSZQ01000013">
    <property type="protein sequence ID" value="KXU37603.1"/>
    <property type="molecule type" value="Genomic_DNA"/>
</dbReference>
<sequence length="96" mass="10688">MLLQSLHNPLLLVGILLVGLSLALQLMQVRLLERLENGFKNSRLSADQLDRCVLLARWAPVVLTVVGVTLLLFGLGDVQEAFEAAQEIEPEATYYR</sequence>
<protein>
    <submittedName>
        <fullName evidence="2">Uncharacterized protein</fullName>
    </submittedName>
</protein>
<evidence type="ECO:0000313" key="2">
    <source>
        <dbReference type="EMBL" id="KXU37603.1"/>
    </source>
</evidence>
<feature type="transmembrane region" description="Helical" evidence="1">
    <location>
        <begin position="12"/>
        <end position="32"/>
    </location>
</feature>
<evidence type="ECO:0000256" key="1">
    <source>
        <dbReference type="SAM" id="Phobius"/>
    </source>
</evidence>
<dbReference type="AlphaFoldDB" id="A0A139SSQ4"/>
<keyword evidence="1" id="KW-0812">Transmembrane</keyword>
<keyword evidence="3" id="KW-1185">Reference proteome</keyword>
<dbReference type="STRING" id="1548207.AXK11_02065"/>
<keyword evidence="1" id="KW-0472">Membrane</keyword>
<accession>A0A139SSQ4</accession>
<proteinExistence type="predicted"/>
<feature type="transmembrane region" description="Helical" evidence="1">
    <location>
        <begin position="53"/>
        <end position="75"/>
    </location>
</feature>
<keyword evidence="1" id="KW-1133">Transmembrane helix</keyword>
<reference evidence="3" key="1">
    <citation type="submission" date="2016-02" db="EMBL/GenBank/DDBJ databases">
        <authorList>
            <person name="Sanders J.G."/>
            <person name="Lin J.Y."/>
            <person name="Wertz J.T."/>
            <person name="Russell J.A."/>
            <person name="Moreau C.S."/>
            <person name="Powell S."/>
        </authorList>
    </citation>
    <scope>NUCLEOTIDE SEQUENCE [LARGE SCALE GENOMIC DNA]</scope>
    <source>
        <strain evidence="3">CAG34</strain>
    </source>
</reference>